<organism evidence="1 2">
    <name type="scientific">Tilletia walkeri</name>
    <dbReference type="NCBI Taxonomy" id="117179"/>
    <lineage>
        <taxon>Eukaryota</taxon>
        <taxon>Fungi</taxon>
        <taxon>Dikarya</taxon>
        <taxon>Basidiomycota</taxon>
        <taxon>Ustilaginomycotina</taxon>
        <taxon>Exobasidiomycetes</taxon>
        <taxon>Tilletiales</taxon>
        <taxon>Tilletiaceae</taxon>
        <taxon>Tilletia</taxon>
    </lineage>
</organism>
<dbReference type="Proteomes" id="UP000078113">
    <property type="component" value="Unassembled WGS sequence"/>
</dbReference>
<sequence>MLGACLNPGWVDSGYYNSCGRKTTVINPANKKSIEVVIIDSCISDDAKHPFHCNDISLTKAAFLALGGNPDDGYLANNVKWYFNDQKK</sequence>
<name>A0A8X7N781_9BASI</name>
<gene>
    <name evidence="1" type="ORF">A4X09_0g4448</name>
</gene>
<proteinExistence type="predicted"/>
<dbReference type="EMBL" id="LWDG02000190">
    <property type="protein sequence ID" value="KAE8267904.1"/>
    <property type="molecule type" value="Genomic_DNA"/>
</dbReference>
<evidence type="ECO:0000313" key="2">
    <source>
        <dbReference type="Proteomes" id="UP000078113"/>
    </source>
</evidence>
<dbReference type="Gene3D" id="2.40.40.10">
    <property type="entry name" value="RlpA-like domain"/>
    <property type="match status" value="1"/>
</dbReference>
<accession>A0A8X7N781</accession>
<dbReference type="SUPFAM" id="SSF50685">
    <property type="entry name" value="Barwin-like endoglucanases"/>
    <property type="match status" value="1"/>
</dbReference>
<evidence type="ECO:0000313" key="1">
    <source>
        <dbReference type="EMBL" id="KAE8267904.1"/>
    </source>
</evidence>
<reference evidence="1" key="1">
    <citation type="submission" date="2016-04" db="EMBL/GenBank/DDBJ databases">
        <authorList>
            <person name="Nguyen H.D."/>
            <person name="Samba Siva P."/>
            <person name="Cullis J."/>
            <person name="Levesque C.A."/>
            <person name="Hambleton S."/>
        </authorList>
    </citation>
    <scope>NUCLEOTIDE SEQUENCE</scope>
    <source>
        <strain evidence="1">DAOMC 236422</strain>
    </source>
</reference>
<dbReference type="AlphaFoldDB" id="A0A8X7N781"/>
<protein>
    <submittedName>
        <fullName evidence="1">Uncharacterized protein</fullName>
    </submittedName>
</protein>
<comment type="caution">
    <text evidence="1">The sequence shown here is derived from an EMBL/GenBank/DDBJ whole genome shotgun (WGS) entry which is preliminary data.</text>
</comment>
<dbReference type="InterPro" id="IPR036908">
    <property type="entry name" value="RlpA-like_sf"/>
</dbReference>
<reference evidence="1" key="2">
    <citation type="journal article" date="2019" name="IMA Fungus">
        <title>Genome sequencing and comparison of five Tilletia species to identify candidate genes for the detection of regulated species infecting wheat.</title>
        <authorList>
            <person name="Nguyen H.D.T."/>
            <person name="Sultana T."/>
            <person name="Kesanakurti P."/>
            <person name="Hambleton S."/>
        </authorList>
    </citation>
    <scope>NUCLEOTIDE SEQUENCE</scope>
    <source>
        <strain evidence="1">DAOMC 236422</strain>
    </source>
</reference>
<keyword evidence="2" id="KW-1185">Reference proteome</keyword>
<dbReference type="CDD" id="cd22191">
    <property type="entry name" value="DPBB_RlpA_EXP_N-like"/>
    <property type="match status" value="1"/>
</dbReference>